<dbReference type="InterPro" id="IPR020846">
    <property type="entry name" value="MFS_dom"/>
</dbReference>
<dbReference type="Pfam" id="PF05977">
    <property type="entry name" value="MFS_3"/>
    <property type="match status" value="1"/>
</dbReference>
<sequence length="480" mass="49407">MSSHADSGRPRASGTRRIRPLGRDFGKLWAASAVSNLGDGVTMVAGPLLVASLTDDPALVAGAVVAQQLPWLLFALIGGALVDRYDRRRVMVLVNLGRAGVLAALAGAVLTDTVGVPAVYLAFFLLGTGETIADTAATALLPAVVPDERLEQAYGWLQATFVVGNQFVAKPLGAYLFVVAVALPFGFDAATFVVAALLLAVLRWRPAPDDRSAATDGPVRRSLPDEIRAGVRALWSSPVLRMLAVCLALMNVVFCAAFAVFVLYCRDRLGLDEIGFGVLLTGSAAGGLLGAGLAPRLRLRYGTPALLRAGLIVEVITHVVLAATREPWLAGAVMALFGVHTMVWGALVMGLRARLVPDHLRGRVNSVYGLLDLGGAALGSLLGGVLASLTDSLTAPYWAAGAAMALLTVAFWRQLAATGPADPSGPNGTSEPTGETGPADPSGPAGRTGPADTTVGRSGPGVDPDDAPTVTSRSGSDLAS</sequence>
<dbReference type="EMBL" id="JAZGQK010000012">
    <property type="protein sequence ID" value="MEE6259747.1"/>
    <property type="molecule type" value="Genomic_DNA"/>
</dbReference>
<dbReference type="SUPFAM" id="SSF103473">
    <property type="entry name" value="MFS general substrate transporter"/>
    <property type="match status" value="1"/>
</dbReference>
<evidence type="ECO:0000256" key="2">
    <source>
        <dbReference type="ARBA" id="ARBA00022448"/>
    </source>
</evidence>
<dbReference type="PANTHER" id="PTHR23513:SF6">
    <property type="entry name" value="MAJOR FACILITATOR SUPERFAMILY ASSOCIATED DOMAIN-CONTAINING PROTEIN"/>
    <property type="match status" value="1"/>
</dbReference>
<reference evidence="10 11" key="1">
    <citation type="submission" date="2024-01" db="EMBL/GenBank/DDBJ databases">
        <title>Genome insights into Plantactinospora sonchi sp. nov.</title>
        <authorList>
            <person name="Wang L."/>
        </authorList>
    </citation>
    <scope>NUCLEOTIDE SEQUENCE [LARGE SCALE GENOMIC DNA]</scope>
    <source>
        <strain evidence="10 11">NEAU-QY2</strain>
    </source>
</reference>
<keyword evidence="3" id="KW-1003">Cell membrane</keyword>
<keyword evidence="6 8" id="KW-0472">Membrane</keyword>
<feature type="compositionally biased region" description="Polar residues" evidence="7">
    <location>
        <begin position="469"/>
        <end position="480"/>
    </location>
</feature>
<evidence type="ECO:0000256" key="8">
    <source>
        <dbReference type="SAM" id="Phobius"/>
    </source>
</evidence>
<accession>A0ABU7RTD9</accession>
<feature type="region of interest" description="Disordered" evidence="7">
    <location>
        <begin position="419"/>
        <end position="480"/>
    </location>
</feature>
<feature type="transmembrane region" description="Helical" evidence="8">
    <location>
        <begin position="395"/>
        <end position="412"/>
    </location>
</feature>
<evidence type="ECO:0000256" key="1">
    <source>
        <dbReference type="ARBA" id="ARBA00004651"/>
    </source>
</evidence>
<evidence type="ECO:0000313" key="11">
    <source>
        <dbReference type="Proteomes" id="UP001332243"/>
    </source>
</evidence>
<dbReference type="PANTHER" id="PTHR23513">
    <property type="entry name" value="INTEGRAL MEMBRANE EFFLUX PROTEIN-RELATED"/>
    <property type="match status" value="1"/>
</dbReference>
<feature type="transmembrane region" description="Helical" evidence="8">
    <location>
        <begin position="370"/>
        <end position="389"/>
    </location>
</feature>
<dbReference type="RefSeq" id="WP_331214869.1">
    <property type="nucleotide sequence ID" value="NZ_JAZGQK010000012.1"/>
</dbReference>
<evidence type="ECO:0000313" key="10">
    <source>
        <dbReference type="EMBL" id="MEE6259747.1"/>
    </source>
</evidence>
<feature type="transmembrane region" description="Helical" evidence="8">
    <location>
        <begin position="102"/>
        <end position="126"/>
    </location>
</feature>
<feature type="transmembrane region" description="Helical" evidence="8">
    <location>
        <begin position="329"/>
        <end position="349"/>
    </location>
</feature>
<dbReference type="PROSITE" id="PS50850">
    <property type="entry name" value="MFS"/>
    <property type="match status" value="1"/>
</dbReference>
<keyword evidence="4 8" id="KW-0812">Transmembrane</keyword>
<dbReference type="CDD" id="cd06173">
    <property type="entry name" value="MFS_MefA_like"/>
    <property type="match status" value="1"/>
</dbReference>
<keyword evidence="11" id="KW-1185">Reference proteome</keyword>
<organism evidence="10 11">
    <name type="scientific">Plantactinospora sonchi</name>
    <dbReference type="NCBI Taxonomy" id="1544735"/>
    <lineage>
        <taxon>Bacteria</taxon>
        <taxon>Bacillati</taxon>
        <taxon>Actinomycetota</taxon>
        <taxon>Actinomycetes</taxon>
        <taxon>Micromonosporales</taxon>
        <taxon>Micromonosporaceae</taxon>
        <taxon>Plantactinospora</taxon>
    </lineage>
</organism>
<evidence type="ECO:0000259" key="9">
    <source>
        <dbReference type="PROSITE" id="PS50850"/>
    </source>
</evidence>
<evidence type="ECO:0000256" key="3">
    <source>
        <dbReference type="ARBA" id="ARBA00022475"/>
    </source>
</evidence>
<protein>
    <submittedName>
        <fullName evidence="10">MFS transporter</fullName>
    </submittedName>
</protein>
<evidence type="ECO:0000256" key="6">
    <source>
        <dbReference type="ARBA" id="ARBA00023136"/>
    </source>
</evidence>
<feature type="transmembrane region" description="Helical" evidence="8">
    <location>
        <begin position="174"/>
        <end position="202"/>
    </location>
</feature>
<dbReference type="Gene3D" id="1.20.1250.20">
    <property type="entry name" value="MFS general substrate transporter like domains"/>
    <property type="match status" value="1"/>
</dbReference>
<evidence type="ECO:0000256" key="4">
    <source>
        <dbReference type="ARBA" id="ARBA00022692"/>
    </source>
</evidence>
<feature type="transmembrane region" description="Helical" evidence="8">
    <location>
        <begin position="58"/>
        <end position="82"/>
    </location>
</feature>
<keyword evidence="2" id="KW-0813">Transport</keyword>
<feature type="transmembrane region" description="Helical" evidence="8">
    <location>
        <begin position="274"/>
        <end position="293"/>
    </location>
</feature>
<comment type="caution">
    <text evidence="10">The sequence shown here is derived from an EMBL/GenBank/DDBJ whole genome shotgun (WGS) entry which is preliminary data.</text>
</comment>
<evidence type="ECO:0000256" key="7">
    <source>
        <dbReference type="SAM" id="MobiDB-lite"/>
    </source>
</evidence>
<feature type="transmembrane region" description="Helical" evidence="8">
    <location>
        <begin position="305"/>
        <end position="323"/>
    </location>
</feature>
<name>A0ABU7RTD9_9ACTN</name>
<proteinExistence type="predicted"/>
<dbReference type="Proteomes" id="UP001332243">
    <property type="component" value="Unassembled WGS sequence"/>
</dbReference>
<dbReference type="InterPro" id="IPR010290">
    <property type="entry name" value="TM_effector"/>
</dbReference>
<feature type="transmembrane region" description="Helical" evidence="8">
    <location>
        <begin position="242"/>
        <end position="262"/>
    </location>
</feature>
<evidence type="ECO:0000256" key="5">
    <source>
        <dbReference type="ARBA" id="ARBA00022989"/>
    </source>
</evidence>
<comment type="subcellular location">
    <subcellularLocation>
        <location evidence="1">Cell membrane</location>
        <topology evidence="1">Multi-pass membrane protein</topology>
    </subcellularLocation>
</comment>
<feature type="domain" description="Major facilitator superfamily (MFS) profile" evidence="9">
    <location>
        <begin position="24"/>
        <end position="417"/>
    </location>
</feature>
<keyword evidence="5 8" id="KW-1133">Transmembrane helix</keyword>
<dbReference type="InterPro" id="IPR036259">
    <property type="entry name" value="MFS_trans_sf"/>
</dbReference>
<gene>
    <name evidence="10" type="ORF">V1633_14760</name>
</gene>